<accession>A0AAV7SL52</accession>
<proteinExistence type="predicted"/>
<evidence type="ECO:0000256" key="1">
    <source>
        <dbReference type="SAM" id="MobiDB-lite"/>
    </source>
</evidence>
<dbReference type="EMBL" id="JANPWB010000008">
    <property type="protein sequence ID" value="KAJ1164765.1"/>
    <property type="molecule type" value="Genomic_DNA"/>
</dbReference>
<reference evidence="2" key="1">
    <citation type="journal article" date="2022" name="bioRxiv">
        <title>Sequencing and chromosome-scale assembly of the giantPleurodeles waltlgenome.</title>
        <authorList>
            <person name="Brown T."/>
            <person name="Elewa A."/>
            <person name="Iarovenko S."/>
            <person name="Subramanian E."/>
            <person name="Araus A.J."/>
            <person name="Petzold A."/>
            <person name="Susuki M."/>
            <person name="Suzuki K.-i.T."/>
            <person name="Hayashi T."/>
            <person name="Toyoda A."/>
            <person name="Oliveira C."/>
            <person name="Osipova E."/>
            <person name="Leigh N.D."/>
            <person name="Simon A."/>
            <person name="Yun M.H."/>
        </authorList>
    </citation>
    <scope>NUCLEOTIDE SEQUENCE</scope>
    <source>
        <strain evidence="2">20211129_DDA</strain>
        <tissue evidence="2">Liver</tissue>
    </source>
</reference>
<comment type="caution">
    <text evidence="2">The sequence shown here is derived from an EMBL/GenBank/DDBJ whole genome shotgun (WGS) entry which is preliminary data.</text>
</comment>
<dbReference type="AlphaFoldDB" id="A0AAV7SL52"/>
<keyword evidence="3" id="KW-1185">Reference proteome</keyword>
<organism evidence="2 3">
    <name type="scientific">Pleurodeles waltl</name>
    <name type="common">Iberian ribbed newt</name>
    <dbReference type="NCBI Taxonomy" id="8319"/>
    <lineage>
        <taxon>Eukaryota</taxon>
        <taxon>Metazoa</taxon>
        <taxon>Chordata</taxon>
        <taxon>Craniata</taxon>
        <taxon>Vertebrata</taxon>
        <taxon>Euteleostomi</taxon>
        <taxon>Amphibia</taxon>
        <taxon>Batrachia</taxon>
        <taxon>Caudata</taxon>
        <taxon>Salamandroidea</taxon>
        <taxon>Salamandridae</taxon>
        <taxon>Pleurodelinae</taxon>
        <taxon>Pleurodeles</taxon>
    </lineage>
</organism>
<feature type="region of interest" description="Disordered" evidence="1">
    <location>
        <begin position="106"/>
        <end position="223"/>
    </location>
</feature>
<protein>
    <submittedName>
        <fullName evidence="2">Uncharacterized protein</fullName>
    </submittedName>
</protein>
<dbReference type="Proteomes" id="UP001066276">
    <property type="component" value="Chromosome 4_2"/>
</dbReference>
<feature type="region of interest" description="Disordered" evidence="1">
    <location>
        <begin position="323"/>
        <end position="343"/>
    </location>
</feature>
<feature type="compositionally biased region" description="Basic and acidic residues" evidence="1">
    <location>
        <begin position="323"/>
        <end position="333"/>
    </location>
</feature>
<evidence type="ECO:0000313" key="2">
    <source>
        <dbReference type="EMBL" id="KAJ1164765.1"/>
    </source>
</evidence>
<feature type="compositionally biased region" description="Basic and acidic residues" evidence="1">
    <location>
        <begin position="204"/>
        <end position="223"/>
    </location>
</feature>
<evidence type="ECO:0000313" key="3">
    <source>
        <dbReference type="Proteomes" id="UP001066276"/>
    </source>
</evidence>
<sequence>MQIPQAPMEHQKMMLTQQITGNSSRECLDLTGKEVGLLKGVEPIKVTLKPNAVFPQLPQYNMAQDVLMKVAQIIADFVKQLRIHASHTKKVACPVDHEEALLRVPTTVRQITAPEQEKKQGGTEAEPQLIEDGSITPVRDKGGDLQEGAGEPISTDEAGEPSTEGPLPEADDSERQTAQVPDPEGEGVELDQSQSDPTPPEPDAGSRKGDKWPESQVEKRKEVFVDQTIEEEVDTMRKEELSEGELNGDWKLKRKRTASRRYAGAEWAYATTNESQQEFMGVIMTPAVGVIVAVVPPTGWRYILPYYDNGSLAKAKLPMYHTDRHSGNDRRAGDYSLQPGSLH</sequence>
<name>A0AAV7SL52_PLEWA</name>
<gene>
    <name evidence="2" type="ORF">NDU88_005199</name>
</gene>